<feature type="compositionally biased region" description="Low complexity" evidence="1">
    <location>
        <begin position="36"/>
        <end position="52"/>
    </location>
</feature>
<reference evidence="2 3" key="1">
    <citation type="submission" date="2021-06" db="EMBL/GenBank/DDBJ databases">
        <title>Caerostris extrusa draft genome.</title>
        <authorList>
            <person name="Kono N."/>
            <person name="Arakawa K."/>
        </authorList>
    </citation>
    <scope>NUCLEOTIDE SEQUENCE [LARGE SCALE GENOMIC DNA]</scope>
</reference>
<dbReference type="EMBL" id="BPLR01013948">
    <property type="protein sequence ID" value="GIY64990.1"/>
    <property type="molecule type" value="Genomic_DNA"/>
</dbReference>
<feature type="region of interest" description="Disordered" evidence="1">
    <location>
        <begin position="36"/>
        <end position="60"/>
    </location>
</feature>
<protein>
    <submittedName>
        <fullName evidence="2">Uncharacterized protein</fullName>
    </submittedName>
</protein>
<evidence type="ECO:0000256" key="1">
    <source>
        <dbReference type="SAM" id="MobiDB-lite"/>
    </source>
</evidence>
<accession>A0AAV4V429</accession>
<feature type="compositionally biased region" description="Basic and acidic residues" evidence="1">
    <location>
        <begin position="123"/>
        <end position="150"/>
    </location>
</feature>
<dbReference type="Proteomes" id="UP001054945">
    <property type="component" value="Unassembled WGS sequence"/>
</dbReference>
<name>A0AAV4V429_CAEEX</name>
<keyword evidence="3" id="KW-1185">Reference proteome</keyword>
<feature type="region of interest" description="Disordered" evidence="1">
    <location>
        <begin position="119"/>
        <end position="216"/>
    </location>
</feature>
<evidence type="ECO:0000313" key="2">
    <source>
        <dbReference type="EMBL" id="GIY64990.1"/>
    </source>
</evidence>
<dbReference type="AlphaFoldDB" id="A0AAV4V429"/>
<gene>
    <name evidence="2" type="primary">AVEN_112958_1</name>
    <name evidence="2" type="ORF">CEXT_171791</name>
</gene>
<sequence length="376" mass="41723">MTFNIQSIFSDRSQAESCKKNFIFFLDQIRAVASAAPPESRSSPASATRSPAGWTSRARTPGEQLREALASVAQTKQAIWYLKLRNNPLGALPSRLLLGLDVRHLIALHCNLSSVDASAFARGRREARDPGPGAERLREGAQPRRREPDGARVAQPQLQQAGDTTRGGLQGSALPAAPVPVRQPHQVHRQPGLRGRGPEPHPHQPGGQPADGRALPRPLRDLNQLQRLQLHENHIEALLPEEFAVMGASPWTSWTWPTTGSNNCPQGIPVLETPQLAGPGEEPHLHHPRTRLSRHRRWKFRLASVYGGNSWRSACVLYGYRYKIPCRIYDSRIPNLLLASPTLLFPLDVPASNSSMTLFRTCTRSTLKNVLPLRRR</sequence>
<evidence type="ECO:0000313" key="3">
    <source>
        <dbReference type="Proteomes" id="UP001054945"/>
    </source>
</evidence>
<comment type="caution">
    <text evidence="2">The sequence shown here is derived from an EMBL/GenBank/DDBJ whole genome shotgun (WGS) entry which is preliminary data.</text>
</comment>
<proteinExistence type="predicted"/>
<organism evidence="2 3">
    <name type="scientific">Caerostris extrusa</name>
    <name type="common">Bark spider</name>
    <name type="synonym">Caerostris bankana</name>
    <dbReference type="NCBI Taxonomy" id="172846"/>
    <lineage>
        <taxon>Eukaryota</taxon>
        <taxon>Metazoa</taxon>
        <taxon>Ecdysozoa</taxon>
        <taxon>Arthropoda</taxon>
        <taxon>Chelicerata</taxon>
        <taxon>Arachnida</taxon>
        <taxon>Araneae</taxon>
        <taxon>Araneomorphae</taxon>
        <taxon>Entelegynae</taxon>
        <taxon>Araneoidea</taxon>
        <taxon>Araneidae</taxon>
        <taxon>Caerostris</taxon>
    </lineage>
</organism>